<evidence type="ECO:0000313" key="1">
    <source>
        <dbReference type="EMBL" id="MBB3841515.1"/>
    </source>
</evidence>
<dbReference type="RefSeq" id="WP_183979239.1">
    <property type="nucleotide sequence ID" value="NZ_JACIBY010000017.1"/>
</dbReference>
<gene>
    <name evidence="1" type="ORF">FHS57_005543</name>
</gene>
<organism evidence="1 2">
    <name type="scientific">Runella defluvii</name>
    <dbReference type="NCBI Taxonomy" id="370973"/>
    <lineage>
        <taxon>Bacteria</taxon>
        <taxon>Pseudomonadati</taxon>
        <taxon>Bacteroidota</taxon>
        <taxon>Cytophagia</taxon>
        <taxon>Cytophagales</taxon>
        <taxon>Spirosomataceae</taxon>
        <taxon>Runella</taxon>
    </lineage>
</organism>
<sequence>MAFLLLVFGSKFSENQHFQNPTAGEVAKSMGEIHTTTGETRSNTAFLSIFVL</sequence>
<proteinExistence type="predicted"/>
<keyword evidence="2" id="KW-1185">Reference proteome</keyword>
<dbReference type="AlphaFoldDB" id="A0A7W6ET71"/>
<comment type="caution">
    <text evidence="1">The sequence shown here is derived from an EMBL/GenBank/DDBJ whole genome shotgun (WGS) entry which is preliminary data.</text>
</comment>
<dbReference type="EMBL" id="JACIBY010000017">
    <property type="protein sequence ID" value="MBB3841515.1"/>
    <property type="molecule type" value="Genomic_DNA"/>
</dbReference>
<name>A0A7W6ET71_9BACT</name>
<reference evidence="1 2" key="1">
    <citation type="submission" date="2020-08" db="EMBL/GenBank/DDBJ databases">
        <title>Genomic Encyclopedia of Type Strains, Phase IV (KMG-IV): sequencing the most valuable type-strain genomes for metagenomic binning, comparative biology and taxonomic classification.</title>
        <authorList>
            <person name="Goeker M."/>
        </authorList>
    </citation>
    <scope>NUCLEOTIDE SEQUENCE [LARGE SCALE GENOMIC DNA]</scope>
    <source>
        <strain evidence="1 2">DSM 17976</strain>
    </source>
</reference>
<evidence type="ECO:0000313" key="2">
    <source>
        <dbReference type="Proteomes" id="UP000541352"/>
    </source>
</evidence>
<dbReference type="Proteomes" id="UP000541352">
    <property type="component" value="Unassembled WGS sequence"/>
</dbReference>
<protein>
    <submittedName>
        <fullName evidence="1">Uncharacterized protein</fullName>
    </submittedName>
</protein>
<accession>A0A7W6ET71</accession>